<keyword evidence="8" id="KW-0732">Signal</keyword>
<dbReference type="Proteomes" id="UP001281731">
    <property type="component" value="Unassembled WGS sequence"/>
</dbReference>
<dbReference type="PANTHER" id="PTHR43811:SF19">
    <property type="entry name" value="39 KDA FK506-BINDING NUCLEAR PROTEIN"/>
    <property type="match status" value="1"/>
</dbReference>
<evidence type="ECO:0000256" key="1">
    <source>
        <dbReference type="ARBA" id="ARBA00000971"/>
    </source>
</evidence>
<dbReference type="PANTHER" id="PTHR43811">
    <property type="entry name" value="FKBP-TYPE PEPTIDYL-PROLYL CIS-TRANS ISOMERASE FKPA"/>
    <property type="match status" value="1"/>
</dbReference>
<feature type="chain" id="PRO_5043409856" description="peptidylprolyl isomerase" evidence="8">
    <location>
        <begin position="30"/>
        <end position="329"/>
    </location>
</feature>
<evidence type="ECO:0000256" key="5">
    <source>
        <dbReference type="ARBA" id="ARBA00023235"/>
    </source>
</evidence>
<evidence type="ECO:0000259" key="9">
    <source>
        <dbReference type="PROSITE" id="PS50059"/>
    </source>
</evidence>
<feature type="signal peptide" evidence="8">
    <location>
        <begin position="1"/>
        <end position="29"/>
    </location>
</feature>
<evidence type="ECO:0000256" key="7">
    <source>
        <dbReference type="SAM" id="MobiDB-lite"/>
    </source>
</evidence>
<keyword evidence="5 6" id="KW-0413">Isomerase</keyword>
<comment type="caution">
    <text evidence="10">The sequence shown here is derived from an EMBL/GenBank/DDBJ whole genome shotgun (WGS) entry which is preliminary data.</text>
</comment>
<organism evidence="10 11">
    <name type="scientific">Actinotignum urinale</name>
    <dbReference type="NCBI Taxonomy" id="190146"/>
    <lineage>
        <taxon>Bacteria</taxon>
        <taxon>Bacillati</taxon>
        <taxon>Actinomycetota</taxon>
        <taxon>Actinomycetes</taxon>
        <taxon>Actinomycetales</taxon>
        <taxon>Actinomycetaceae</taxon>
        <taxon>Actinotignum</taxon>
    </lineage>
</organism>
<dbReference type="InterPro" id="IPR046357">
    <property type="entry name" value="PPIase_dom_sf"/>
</dbReference>
<dbReference type="PROSITE" id="PS50059">
    <property type="entry name" value="FKBP_PPIASE"/>
    <property type="match status" value="1"/>
</dbReference>
<dbReference type="AlphaFoldDB" id="A0AAW9HS12"/>
<name>A0AAW9HS12_9ACTO</name>
<keyword evidence="4 6" id="KW-0697">Rotamase</keyword>
<dbReference type="InterPro" id="IPR001179">
    <property type="entry name" value="PPIase_FKBP_dom"/>
</dbReference>
<dbReference type="Pfam" id="PF00254">
    <property type="entry name" value="FKBP_C"/>
    <property type="match status" value="1"/>
</dbReference>
<evidence type="ECO:0000256" key="6">
    <source>
        <dbReference type="PROSITE-ProRule" id="PRU00277"/>
    </source>
</evidence>
<evidence type="ECO:0000256" key="4">
    <source>
        <dbReference type="ARBA" id="ARBA00023110"/>
    </source>
</evidence>
<dbReference type="GO" id="GO:0003755">
    <property type="term" value="F:peptidyl-prolyl cis-trans isomerase activity"/>
    <property type="evidence" value="ECO:0007669"/>
    <property type="project" value="UniProtKB-KW"/>
</dbReference>
<evidence type="ECO:0000256" key="3">
    <source>
        <dbReference type="ARBA" id="ARBA00013194"/>
    </source>
</evidence>
<comment type="catalytic activity">
    <reaction evidence="1 6">
        <text>[protein]-peptidylproline (omega=180) = [protein]-peptidylproline (omega=0)</text>
        <dbReference type="Rhea" id="RHEA:16237"/>
        <dbReference type="Rhea" id="RHEA-COMP:10747"/>
        <dbReference type="Rhea" id="RHEA-COMP:10748"/>
        <dbReference type="ChEBI" id="CHEBI:83833"/>
        <dbReference type="ChEBI" id="CHEBI:83834"/>
        <dbReference type="EC" id="5.2.1.8"/>
    </reaction>
</comment>
<feature type="domain" description="PPIase FKBP-type" evidence="9">
    <location>
        <begin position="96"/>
        <end position="185"/>
    </location>
</feature>
<feature type="compositionally biased region" description="Low complexity" evidence="7">
    <location>
        <begin position="26"/>
        <end position="41"/>
    </location>
</feature>
<reference evidence="10" key="1">
    <citation type="submission" date="2023-10" db="EMBL/GenBank/DDBJ databases">
        <title>Whole Genome based description of the genera Actinobaculum and Actinotignum reveals a complex phylogenetic relationship within the species included in the genus Actinotignum.</title>
        <authorList>
            <person name="Jensen C.S."/>
            <person name="Dargis R."/>
            <person name="Kemp M."/>
            <person name="Christensen J.J."/>
        </authorList>
    </citation>
    <scope>NUCLEOTIDE SEQUENCE</scope>
    <source>
        <strain evidence="10">SLA_B511</strain>
    </source>
</reference>
<dbReference type="PROSITE" id="PS51257">
    <property type="entry name" value="PROKAR_LIPOPROTEIN"/>
    <property type="match status" value="1"/>
</dbReference>
<dbReference type="RefSeq" id="WP_320756662.1">
    <property type="nucleotide sequence ID" value="NZ_JAWNGC010000008.1"/>
</dbReference>
<sequence length="329" mass="34889">MRKILATSLATLMAFALTACSSASKSAKATNNPSQSSQSQKSTEKPEIVYTDKGMPGLKGEGADTLLDFSVADKKAPEKLTVKSVEKGSGAVVGENASVKVNYVGQVWGKDKAFDSSFKRGQSSSFSLSQVIPGWRYSLEKAHVGDKIIVSVPAALGYGPQGGNAQAGIGKDDVIVFYVEVLGAWNPSSAGQKDATVEISPENLPVSYEGAVGEPVTKLKVKDGQEKPGEIQVKVIARGHGNPLPEQGTYVLQFAVAAWDNDPDYIENTWQPTKKEVPSGAREFPSSQELFKKLAGIPEGSRVLITAPSPDPSKPDKAIAVVADILCFY</sequence>
<protein>
    <recommendedName>
        <fullName evidence="3 6">peptidylprolyl isomerase</fullName>
        <ecNumber evidence="3 6">5.2.1.8</ecNumber>
    </recommendedName>
</protein>
<comment type="similarity">
    <text evidence="2">Belongs to the FKBP-type PPIase family.</text>
</comment>
<gene>
    <name evidence="10" type="ORF">R6G80_06750</name>
</gene>
<dbReference type="SUPFAM" id="SSF54534">
    <property type="entry name" value="FKBP-like"/>
    <property type="match status" value="1"/>
</dbReference>
<dbReference type="EMBL" id="JAWNGC010000008">
    <property type="protein sequence ID" value="MDY5155417.1"/>
    <property type="molecule type" value="Genomic_DNA"/>
</dbReference>
<evidence type="ECO:0000313" key="10">
    <source>
        <dbReference type="EMBL" id="MDY5155417.1"/>
    </source>
</evidence>
<evidence type="ECO:0000256" key="8">
    <source>
        <dbReference type="SAM" id="SignalP"/>
    </source>
</evidence>
<evidence type="ECO:0000313" key="11">
    <source>
        <dbReference type="Proteomes" id="UP001281731"/>
    </source>
</evidence>
<feature type="region of interest" description="Disordered" evidence="7">
    <location>
        <begin position="26"/>
        <end position="54"/>
    </location>
</feature>
<evidence type="ECO:0000256" key="2">
    <source>
        <dbReference type="ARBA" id="ARBA00006577"/>
    </source>
</evidence>
<proteinExistence type="inferred from homology"/>
<dbReference type="Gene3D" id="3.10.50.40">
    <property type="match status" value="1"/>
</dbReference>
<dbReference type="EC" id="5.2.1.8" evidence="3 6"/>
<accession>A0AAW9HS12</accession>